<feature type="transmembrane region" description="Helical" evidence="1">
    <location>
        <begin position="206"/>
        <end position="224"/>
    </location>
</feature>
<feature type="transmembrane region" description="Helical" evidence="1">
    <location>
        <begin position="184"/>
        <end position="200"/>
    </location>
</feature>
<keyword evidence="1" id="KW-0812">Transmembrane</keyword>
<feature type="transmembrane region" description="Helical" evidence="1">
    <location>
        <begin position="411"/>
        <end position="430"/>
    </location>
</feature>
<proteinExistence type="predicted"/>
<feature type="domain" description="DUF6311" evidence="2">
    <location>
        <begin position="33"/>
        <end position="370"/>
    </location>
</feature>
<dbReference type="eggNOG" id="COG1287">
    <property type="taxonomic scope" value="Bacteria"/>
</dbReference>
<evidence type="ECO:0000313" key="4">
    <source>
        <dbReference type="Proteomes" id="UP000183508"/>
    </source>
</evidence>
<evidence type="ECO:0000256" key="1">
    <source>
        <dbReference type="SAM" id="Phobius"/>
    </source>
</evidence>
<dbReference type="AlphaFoldDB" id="A0A1I7HR58"/>
<gene>
    <name evidence="3" type="ORF">SAMN05421543_10557</name>
</gene>
<evidence type="ECO:0000259" key="2">
    <source>
        <dbReference type="Pfam" id="PF19830"/>
    </source>
</evidence>
<evidence type="ECO:0000313" key="3">
    <source>
        <dbReference type="EMBL" id="SFU63218.1"/>
    </source>
</evidence>
<protein>
    <recommendedName>
        <fullName evidence="2">DUF6311 domain-containing protein</fullName>
    </recommendedName>
</protein>
<dbReference type="Proteomes" id="UP000183508">
    <property type="component" value="Unassembled WGS sequence"/>
</dbReference>
<keyword evidence="1" id="KW-1133">Transmembrane helix</keyword>
<feature type="transmembrane region" description="Helical" evidence="1">
    <location>
        <begin position="236"/>
        <end position="258"/>
    </location>
</feature>
<accession>A0A1I7HR58</accession>
<feature type="transmembrane region" description="Helical" evidence="1">
    <location>
        <begin position="379"/>
        <end position="399"/>
    </location>
</feature>
<name>A0A1I7HR58_9BACL</name>
<dbReference type="RefSeq" id="WP_074950575.1">
    <property type="nucleotide sequence ID" value="NZ_FPBV01000005.1"/>
</dbReference>
<feature type="transmembrane region" description="Helical" evidence="1">
    <location>
        <begin position="336"/>
        <end position="359"/>
    </location>
</feature>
<sequence>MSAVIARHAPNWAACLLRSSVYAAAAALLTGPVLRHFGDWYIGWPGDPQQFMWYLGWVWHALLTGQNPFYTQLINAPAGQNLMWNTSILAESALFGWLMTWLPGAALYNLLWLINWMATCLLGDALLRHLGVRPWLAAAGGLFFGGMPYFTAQSLYHLHLWATSVPLALALVLLRALRHLPRRPAACGILIGGLAAFQFYTSIEIAATFALTLAIGALFLILTLRSRAQQAFRLPLRTVATALLTAIVLAAPGIWTLLHGSARPQGKLLPSEAYVNDLLNFVLPTPVYALHNAWTTNLSLQYTGNFWENNGYLGIPGLLWLVFAAARLWRIAEARAAAYTFAAIAVLSMGPNLHIAGRVTHVPLPWLLLEHVPFIDSALPSRLMLYGDGIAIGLGFRALEEQLRRSSRPAAARALAGATLLCVGAAWWPVTPYFHSPTPAAARALTQPGPVLDAVAGRPTYFLSTDTPDVMQALADGGYRVPMVNPYGYTGNPPPRRTALAQMTSVLNPNVPESDIRAAAARALPILGAERLVYYPVQDGQRLPAAAERALTALLGPPVAEADGVQVWQVPNPLPHP</sequence>
<dbReference type="STRING" id="392015.SAMN05421543_10557"/>
<dbReference type="EMBL" id="FPBV01000005">
    <property type="protein sequence ID" value="SFU63218.1"/>
    <property type="molecule type" value="Genomic_DNA"/>
</dbReference>
<dbReference type="OrthoDB" id="2369748at2"/>
<organism evidence="3 4">
    <name type="scientific">Alicyclobacillus macrosporangiidus</name>
    <dbReference type="NCBI Taxonomy" id="392015"/>
    <lineage>
        <taxon>Bacteria</taxon>
        <taxon>Bacillati</taxon>
        <taxon>Bacillota</taxon>
        <taxon>Bacilli</taxon>
        <taxon>Bacillales</taxon>
        <taxon>Alicyclobacillaceae</taxon>
        <taxon>Alicyclobacillus</taxon>
    </lineage>
</organism>
<dbReference type="InterPro" id="IPR046278">
    <property type="entry name" value="DUF6311"/>
</dbReference>
<feature type="transmembrane region" description="Helical" evidence="1">
    <location>
        <begin position="12"/>
        <end position="31"/>
    </location>
</feature>
<feature type="transmembrane region" description="Helical" evidence="1">
    <location>
        <begin position="158"/>
        <end position="177"/>
    </location>
</feature>
<feature type="transmembrane region" description="Helical" evidence="1">
    <location>
        <begin position="311"/>
        <end position="329"/>
    </location>
</feature>
<feature type="transmembrane region" description="Helical" evidence="1">
    <location>
        <begin position="134"/>
        <end position="152"/>
    </location>
</feature>
<dbReference type="Pfam" id="PF19830">
    <property type="entry name" value="DUF6311"/>
    <property type="match status" value="1"/>
</dbReference>
<keyword evidence="1" id="KW-0472">Membrane</keyword>
<reference evidence="4" key="1">
    <citation type="submission" date="2016-10" db="EMBL/GenBank/DDBJ databases">
        <authorList>
            <person name="Varghese N."/>
        </authorList>
    </citation>
    <scope>NUCLEOTIDE SEQUENCE [LARGE SCALE GENOMIC DNA]</scope>
    <source>
        <strain evidence="4">DSM 17980</strain>
    </source>
</reference>
<keyword evidence="4" id="KW-1185">Reference proteome</keyword>